<keyword evidence="4 6" id="KW-1133">Transmembrane helix</keyword>
<dbReference type="Pfam" id="PF21082">
    <property type="entry name" value="MS_channel_3rd"/>
    <property type="match status" value="1"/>
</dbReference>
<name>A0A644ZQL6_9ZZZZ</name>
<dbReference type="InterPro" id="IPR006685">
    <property type="entry name" value="MscS_channel_2nd"/>
</dbReference>
<evidence type="ECO:0000256" key="1">
    <source>
        <dbReference type="ARBA" id="ARBA00004127"/>
    </source>
</evidence>
<dbReference type="PANTHER" id="PTHR30414:SF0">
    <property type="entry name" value="MINICONDUCTANCE MECHANOSENSITIVE CHANNEL YBDG"/>
    <property type="match status" value="1"/>
</dbReference>
<feature type="domain" description="Mechanosensitive ion channel MscS C-terminal" evidence="8">
    <location>
        <begin position="300"/>
        <end position="367"/>
    </location>
</feature>
<evidence type="ECO:0000256" key="3">
    <source>
        <dbReference type="ARBA" id="ARBA00022692"/>
    </source>
</evidence>
<dbReference type="GO" id="GO:0005886">
    <property type="term" value="C:plasma membrane"/>
    <property type="evidence" value="ECO:0007669"/>
    <property type="project" value="TreeGrafter"/>
</dbReference>
<dbReference type="InterPro" id="IPR049278">
    <property type="entry name" value="MS_channel_C"/>
</dbReference>
<dbReference type="EMBL" id="VSSQ01009958">
    <property type="protein sequence ID" value="MPM43056.1"/>
    <property type="molecule type" value="Genomic_DNA"/>
</dbReference>
<evidence type="ECO:0000256" key="5">
    <source>
        <dbReference type="ARBA" id="ARBA00023136"/>
    </source>
</evidence>
<reference evidence="9" key="1">
    <citation type="submission" date="2019-08" db="EMBL/GenBank/DDBJ databases">
        <authorList>
            <person name="Kucharzyk K."/>
            <person name="Murdoch R.W."/>
            <person name="Higgins S."/>
            <person name="Loffler F."/>
        </authorList>
    </citation>
    <scope>NUCLEOTIDE SEQUENCE</scope>
</reference>
<evidence type="ECO:0000256" key="2">
    <source>
        <dbReference type="ARBA" id="ARBA00008017"/>
    </source>
</evidence>
<sequence length="387" mass="45147">MFIIAFITDYIARFIIYKLIERLAKYTTSQWDDVFVKNKVFKYLVHILPGIVFYLCTPIAIRMEIWITVFQKATLVFIVVQMLRAINAATHSMVEIYSNHEDYANKPIKVFFQVIAVLSYFVGALVILSIFVGEKFTTLFAGLGASMAILLLVFKDTILGFVAGWQLSANDMLRKGDWITVPKYNADGNVEEMSLYSVKVRNFDNTITTIPPYILVSDSFQNWRGMQESGGRRVKRHINIDMTSIKFCDHAMLEKFRKIKYLSEYIDKTEEEIGQYNKENQIDNSILVNGRRQTNIGVFRAYLQEYLDQHPEVNHDMTCMVRQLQPGEKGIPLELYFFTKVKDWIYYENVQADIFDHVMAIIDQFDLRVFQYPASSYDSARMSYRED</sequence>
<feature type="domain" description="Mechanosensitive ion channel MscS" evidence="7">
    <location>
        <begin position="156"/>
        <end position="224"/>
    </location>
</feature>
<organism evidence="9">
    <name type="scientific">bioreactor metagenome</name>
    <dbReference type="NCBI Taxonomy" id="1076179"/>
    <lineage>
        <taxon>unclassified sequences</taxon>
        <taxon>metagenomes</taxon>
        <taxon>ecological metagenomes</taxon>
    </lineage>
</organism>
<dbReference type="PANTHER" id="PTHR30414">
    <property type="entry name" value="MINICONDUCTANCE MECHANOSENSITIVE CHANNEL YBDG"/>
    <property type="match status" value="1"/>
</dbReference>
<evidence type="ECO:0000256" key="4">
    <source>
        <dbReference type="ARBA" id="ARBA00022989"/>
    </source>
</evidence>
<dbReference type="Pfam" id="PF00924">
    <property type="entry name" value="MS_channel_2nd"/>
    <property type="match status" value="1"/>
</dbReference>
<evidence type="ECO:0000259" key="8">
    <source>
        <dbReference type="Pfam" id="PF21082"/>
    </source>
</evidence>
<dbReference type="Gene3D" id="2.30.30.60">
    <property type="match status" value="1"/>
</dbReference>
<dbReference type="InterPro" id="IPR023408">
    <property type="entry name" value="MscS_beta-dom_sf"/>
</dbReference>
<comment type="caution">
    <text evidence="9">The sequence shown here is derived from an EMBL/GenBank/DDBJ whole genome shotgun (WGS) entry which is preliminary data.</text>
</comment>
<evidence type="ECO:0000313" key="9">
    <source>
        <dbReference type="EMBL" id="MPM43056.1"/>
    </source>
</evidence>
<accession>A0A644ZQL6</accession>
<protein>
    <submittedName>
        <fullName evidence="9">Miniconductance mechanosensitive channel YbdG</fullName>
    </submittedName>
</protein>
<dbReference type="InterPro" id="IPR030192">
    <property type="entry name" value="YbdG"/>
</dbReference>
<feature type="transmembrane region" description="Helical" evidence="6">
    <location>
        <begin position="43"/>
        <end position="61"/>
    </location>
</feature>
<feature type="transmembrane region" description="Helical" evidence="6">
    <location>
        <begin position="139"/>
        <end position="165"/>
    </location>
</feature>
<keyword evidence="3 6" id="KW-0812">Transmembrane</keyword>
<dbReference type="GO" id="GO:0008381">
    <property type="term" value="F:mechanosensitive monoatomic ion channel activity"/>
    <property type="evidence" value="ECO:0007669"/>
    <property type="project" value="InterPro"/>
</dbReference>
<dbReference type="AlphaFoldDB" id="A0A644ZQL6"/>
<comment type="subcellular location">
    <subcellularLocation>
        <location evidence="1">Endomembrane system</location>
        <topology evidence="1">Multi-pass membrane protein</topology>
    </subcellularLocation>
</comment>
<keyword evidence="5 6" id="KW-0472">Membrane</keyword>
<evidence type="ECO:0000259" key="7">
    <source>
        <dbReference type="Pfam" id="PF00924"/>
    </source>
</evidence>
<feature type="transmembrane region" description="Helical" evidence="6">
    <location>
        <begin position="110"/>
        <end position="132"/>
    </location>
</feature>
<proteinExistence type="inferred from homology"/>
<gene>
    <name evidence="9" type="primary">ybdG_7</name>
    <name evidence="9" type="ORF">SDC9_89729</name>
</gene>
<evidence type="ECO:0000256" key="6">
    <source>
        <dbReference type="SAM" id="Phobius"/>
    </source>
</evidence>
<dbReference type="InterPro" id="IPR010920">
    <property type="entry name" value="LSM_dom_sf"/>
</dbReference>
<dbReference type="SUPFAM" id="SSF50182">
    <property type="entry name" value="Sm-like ribonucleoproteins"/>
    <property type="match status" value="1"/>
</dbReference>
<comment type="similarity">
    <text evidence="2">Belongs to the MscS (TC 1.A.23) family.</text>
</comment>
<dbReference type="GO" id="GO:0071470">
    <property type="term" value="P:cellular response to osmotic stress"/>
    <property type="evidence" value="ECO:0007669"/>
    <property type="project" value="InterPro"/>
</dbReference>
<dbReference type="GO" id="GO:0012505">
    <property type="term" value="C:endomembrane system"/>
    <property type="evidence" value="ECO:0007669"/>
    <property type="project" value="UniProtKB-SubCell"/>
</dbReference>